<dbReference type="Proteomes" id="UP000065734">
    <property type="component" value="Chromosome I"/>
</dbReference>
<evidence type="ECO:0000256" key="4">
    <source>
        <dbReference type="ARBA" id="ARBA00022692"/>
    </source>
</evidence>
<keyword evidence="7 9" id="KW-0472">Membrane</keyword>
<evidence type="ECO:0000256" key="1">
    <source>
        <dbReference type="ARBA" id="ARBA00004651"/>
    </source>
</evidence>
<dbReference type="InterPro" id="IPR052157">
    <property type="entry name" value="BCAA_transport_permease"/>
</dbReference>
<dbReference type="PANTHER" id="PTHR11795">
    <property type="entry name" value="BRANCHED-CHAIN AMINO ACID TRANSPORT SYSTEM PERMEASE PROTEIN LIVH"/>
    <property type="match status" value="1"/>
</dbReference>
<evidence type="ECO:0000256" key="5">
    <source>
        <dbReference type="ARBA" id="ARBA00022970"/>
    </source>
</evidence>
<keyword evidence="5" id="KW-0029">Amino-acid transport</keyword>
<dbReference type="EMBL" id="LN907867">
    <property type="protein sequence ID" value="CUU42466.1"/>
    <property type="molecule type" value="Genomic_DNA"/>
</dbReference>
<dbReference type="GO" id="GO:0006865">
    <property type="term" value="P:amino acid transport"/>
    <property type="evidence" value="ECO:0007669"/>
    <property type="project" value="UniProtKB-KW"/>
</dbReference>
<evidence type="ECO:0000256" key="9">
    <source>
        <dbReference type="SAM" id="Phobius"/>
    </source>
</evidence>
<comment type="similarity">
    <text evidence="8">Belongs to the binding-protein-dependent transport system permease family. LivHM subfamily.</text>
</comment>
<evidence type="ECO:0000313" key="12">
    <source>
        <dbReference type="Proteomes" id="UP000065734"/>
    </source>
</evidence>
<dbReference type="AlphaFoldDB" id="A0A0H5BDL1"/>
<evidence type="ECO:0000256" key="3">
    <source>
        <dbReference type="ARBA" id="ARBA00022475"/>
    </source>
</evidence>
<reference evidence="12" key="3">
    <citation type="journal article" date="2016" name="Genome Announc.">
        <title>Revised genome sequence of the purple photosynthetic bacterium Blastochloris viridis.</title>
        <authorList>
            <person name="Liu L.N."/>
            <person name="Faulkner M."/>
            <person name="Liu X."/>
            <person name="Huang F."/>
            <person name="Darby A.C."/>
            <person name="Hall N."/>
        </authorList>
    </citation>
    <scope>NUCLEOTIDE SEQUENCE [LARGE SCALE GENOMIC DNA]</scope>
    <source>
        <strain evidence="12">ATCC 19567 / DSM 133 / F</strain>
    </source>
</reference>
<reference evidence="11" key="2">
    <citation type="submission" date="2015-11" db="EMBL/GenBank/DDBJ databases">
        <authorList>
            <person name="Zhang Y."/>
            <person name="Guo Z."/>
        </authorList>
    </citation>
    <scope>NUCLEOTIDE SEQUENCE</scope>
    <source>
        <strain evidence="11">1</strain>
    </source>
</reference>
<dbReference type="KEGG" id="bvr:BVIR_2033"/>
<dbReference type="PANTHER" id="PTHR11795:SF445">
    <property type="entry name" value="AMINO ACID ABC TRANSPORTER PERMEASE PROTEIN"/>
    <property type="match status" value="1"/>
</dbReference>
<feature type="transmembrane region" description="Helical" evidence="9">
    <location>
        <begin position="93"/>
        <end position="112"/>
    </location>
</feature>
<gene>
    <name evidence="11" type="primary">livH_5</name>
    <name evidence="10" type="ORF">BV133_2702</name>
    <name evidence="11" type="ORF">BVIRIDIS_14780</name>
</gene>
<keyword evidence="3" id="KW-1003">Cell membrane</keyword>
<organism evidence="11 12">
    <name type="scientific">Blastochloris viridis</name>
    <name type="common">Rhodopseudomonas viridis</name>
    <dbReference type="NCBI Taxonomy" id="1079"/>
    <lineage>
        <taxon>Bacteria</taxon>
        <taxon>Pseudomonadati</taxon>
        <taxon>Pseudomonadota</taxon>
        <taxon>Alphaproteobacteria</taxon>
        <taxon>Hyphomicrobiales</taxon>
        <taxon>Blastochloridaceae</taxon>
        <taxon>Blastochloris</taxon>
    </lineage>
</organism>
<evidence type="ECO:0000313" key="10">
    <source>
        <dbReference type="EMBL" id="BAS00296.1"/>
    </source>
</evidence>
<feature type="transmembrane region" description="Helical" evidence="9">
    <location>
        <begin position="224"/>
        <end position="251"/>
    </location>
</feature>
<dbReference type="InterPro" id="IPR001851">
    <property type="entry name" value="ABC_transp_permease"/>
</dbReference>
<evidence type="ECO:0000256" key="8">
    <source>
        <dbReference type="ARBA" id="ARBA00037998"/>
    </source>
</evidence>
<dbReference type="CDD" id="cd06582">
    <property type="entry name" value="TM_PBP1_LivH_like"/>
    <property type="match status" value="1"/>
</dbReference>
<proteinExistence type="inferred from homology"/>
<keyword evidence="6 9" id="KW-1133">Transmembrane helix</keyword>
<name>A0A0H5BDL1_BLAVI</name>
<feature type="transmembrane region" description="Helical" evidence="9">
    <location>
        <begin position="35"/>
        <end position="55"/>
    </location>
</feature>
<dbReference type="EMBL" id="AP014854">
    <property type="protein sequence ID" value="BAS00296.1"/>
    <property type="molecule type" value="Genomic_DNA"/>
</dbReference>
<evidence type="ECO:0000256" key="7">
    <source>
        <dbReference type="ARBA" id="ARBA00023136"/>
    </source>
</evidence>
<protein>
    <submittedName>
        <fullName evidence="10">High-affinity branched-chain amino acid transport system permease protein LivH</fullName>
    </submittedName>
    <submittedName>
        <fullName evidence="11">LIV-I protein H</fullName>
    </submittedName>
</protein>
<dbReference type="OrthoDB" id="9807115at2"/>
<keyword evidence="4 9" id="KW-0812">Transmembrane</keyword>
<reference evidence="10" key="1">
    <citation type="journal article" date="2015" name="Genome Announc.">
        <title>Complete Genome Sequence of the Bacteriochlorophyll b-Producing Photosynthetic Bacterium Blastochloris viridis.</title>
        <authorList>
            <person name="Tsukatani Y."/>
            <person name="Hirose Y."/>
            <person name="Harada J."/>
            <person name="Misawa N."/>
            <person name="Mori K."/>
            <person name="Inoue K."/>
            <person name="Tamiaki H."/>
        </authorList>
    </citation>
    <scope>NUCLEOTIDE SEQUENCE [LARGE SCALE GENOMIC DNA]</scope>
    <source>
        <strain evidence="10">DSM 133</strain>
    </source>
</reference>
<accession>A0A0H5BDL1</accession>
<evidence type="ECO:0000256" key="2">
    <source>
        <dbReference type="ARBA" id="ARBA00022448"/>
    </source>
</evidence>
<feature type="transmembrane region" description="Helical" evidence="9">
    <location>
        <begin position="6"/>
        <end position="28"/>
    </location>
</feature>
<sequence>MVLQQTINGLITGSTYALFALGFTLVFGVLRILNLAHGAVFMAGAFVGLYAVTWAGLPLPLAFGVAVLVGGLIGVVVDWVAFRPLRRQNAAEFIAIVSSLGVAQMLMSVAQGVSNTLILRYPFGTFPVVFFEVFGLRISLLQITIVALVALLVTSLLAFLYATPFGRQIRAVAVSARTASLLGVRPDVVYAQTFFLSGALAAATGVIIGIAFNSVHFLMGEPFLLKAFVVVVLGGLGSVSGAVVAALLLGLVQSLTVAYLSSALSDAIIYSLLFAALLVRPGGLFGTSSAEMRVVRQ</sequence>
<comment type="subcellular location">
    <subcellularLocation>
        <location evidence="1">Cell membrane</location>
        <topology evidence="1">Multi-pass membrane protein</topology>
    </subcellularLocation>
</comment>
<evidence type="ECO:0000313" key="11">
    <source>
        <dbReference type="EMBL" id="CUU42466.1"/>
    </source>
</evidence>
<feature type="transmembrane region" description="Helical" evidence="9">
    <location>
        <begin position="61"/>
        <end position="81"/>
    </location>
</feature>
<dbReference type="GO" id="GO:0022857">
    <property type="term" value="F:transmembrane transporter activity"/>
    <property type="evidence" value="ECO:0007669"/>
    <property type="project" value="InterPro"/>
</dbReference>
<dbReference type="PATRIC" id="fig|1079.6.peg.2108"/>
<feature type="transmembrane region" description="Helical" evidence="9">
    <location>
        <begin position="257"/>
        <end position="279"/>
    </location>
</feature>
<dbReference type="STRING" id="1079.BVIR_2033"/>
<keyword evidence="2" id="KW-0813">Transport</keyword>
<dbReference type="GO" id="GO:0005886">
    <property type="term" value="C:plasma membrane"/>
    <property type="evidence" value="ECO:0007669"/>
    <property type="project" value="UniProtKB-SubCell"/>
</dbReference>
<dbReference type="RefSeq" id="WP_055037516.1">
    <property type="nucleotide sequence ID" value="NZ_AP014854.2"/>
</dbReference>
<feature type="transmembrane region" description="Helical" evidence="9">
    <location>
        <begin position="143"/>
        <end position="162"/>
    </location>
</feature>
<dbReference type="Pfam" id="PF02653">
    <property type="entry name" value="BPD_transp_2"/>
    <property type="match status" value="1"/>
</dbReference>
<feature type="transmembrane region" description="Helical" evidence="9">
    <location>
        <begin position="189"/>
        <end position="212"/>
    </location>
</feature>
<evidence type="ECO:0000256" key="6">
    <source>
        <dbReference type="ARBA" id="ARBA00022989"/>
    </source>
</evidence>
<keyword evidence="12" id="KW-1185">Reference proteome</keyword>